<dbReference type="GO" id="GO:0005739">
    <property type="term" value="C:mitochondrion"/>
    <property type="evidence" value="ECO:0007669"/>
    <property type="project" value="TreeGrafter"/>
</dbReference>
<dbReference type="InterPro" id="IPR023393">
    <property type="entry name" value="START-like_dom_sf"/>
</dbReference>
<dbReference type="PANTHER" id="PTHR12901:SF10">
    <property type="entry name" value="COENZYME Q-BINDING PROTEIN COQ10, MITOCHONDRIAL"/>
    <property type="match status" value="1"/>
</dbReference>
<dbReference type="SUPFAM" id="SSF55961">
    <property type="entry name" value="Bet v1-like"/>
    <property type="match status" value="1"/>
</dbReference>
<dbReference type="AlphaFoldDB" id="A0A1L0BLG5"/>
<feature type="domain" description="Coenzyme Q-binding protein COQ10 START" evidence="4">
    <location>
        <begin position="33"/>
        <end position="167"/>
    </location>
</feature>
<dbReference type="Pfam" id="PF03364">
    <property type="entry name" value="Polyketide_cyc"/>
    <property type="match status" value="1"/>
</dbReference>
<gene>
    <name evidence="5" type="ORF">SAMEA4029009_CIC11G00000005375</name>
</gene>
<dbReference type="InterPro" id="IPR005031">
    <property type="entry name" value="COQ10_START"/>
</dbReference>
<dbReference type="InterPro" id="IPR044996">
    <property type="entry name" value="COQ10-like"/>
</dbReference>
<dbReference type="PANTHER" id="PTHR12901">
    <property type="entry name" value="SPERM PROTEIN HOMOLOG"/>
    <property type="match status" value="1"/>
</dbReference>
<evidence type="ECO:0000259" key="4">
    <source>
        <dbReference type="Pfam" id="PF03364"/>
    </source>
</evidence>
<dbReference type="Proteomes" id="UP000182259">
    <property type="component" value="Chromosome II"/>
</dbReference>
<name>A0A1L0BLG5_9ASCO</name>
<organism evidence="5 6">
    <name type="scientific">Sungouiella intermedia</name>
    <dbReference type="NCBI Taxonomy" id="45354"/>
    <lineage>
        <taxon>Eukaryota</taxon>
        <taxon>Fungi</taxon>
        <taxon>Dikarya</taxon>
        <taxon>Ascomycota</taxon>
        <taxon>Saccharomycotina</taxon>
        <taxon>Pichiomycetes</taxon>
        <taxon>Metschnikowiaceae</taxon>
        <taxon>Sungouiella</taxon>
    </lineage>
</organism>
<dbReference type="GO" id="GO:0048039">
    <property type="term" value="F:ubiquinone binding"/>
    <property type="evidence" value="ECO:0007669"/>
    <property type="project" value="InterPro"/>
</dbReference>
<sequence>MLKDRIYYLPRRTFLSFGSRTSSERSFRVAKKVNVPPSLIFQVVADVLKYQEFVPFVTHSFISKRSEETTLPSEAGFRVGWNQYDEKFTCNLSCIKNKQVIAESVTVLLFNNLYNEWNFKEVKNRFTNELDTYVELVLKYRFKNPLYNTMCSLFQKQVSETMIEAFESRAMQLKINEKLKDRIN</sequence>
<dbReference type="GO" id="GO:0045333">
    <property type="term" value="P:cellular respiration"/>
    <property type="evidence" value="ECO:0007669"/>
    <property type="project" value="InterPro"/>
</dbReference>
<protein>
    <submittedName>
        <fullName evidence="5">CIC11C00000005375</fullName>
    </submittedName>
</protein>
<evidence type="ECO:0000256" key="2">
    <source>
        <dbReference type="ARBA" id="ARBA00011814"/>
    </source>
</evidence>
<dbReference type="EMBL" id="LT635765">
    <property type="protein sequence ID" value="SGZ52271.1"/>
    <property type="molecule type" value="Genomic_DNA"/>
</dbReference>
<comment type="similarity">
    <text evidence="1">Belongs to the COQ10 family.</text>
</comment>
<evidence type="ECO:0000256" key="1">
    <source>
        <dbReference type="ARBA" id="ARBA00006885"/>
    </source>
</evidence>
<dbReference type="CDD" id="cd07813">
    <property type="entry name" value="COQ10p_like"/>
    <property type="match status" value="1"/>
</dbReference>
<comment type="function">
    <text evidence="3">Required for the function of coenzyme Q in the respiratory chain. May serve as a chaperone or may be involved in the transport of Q6 from its site of synthesis to the catalytic sites of the respiratory complexes.</text>
</comment>
<evidence type="ECO:0000313" key="6">
    <source>
        <dbReference type="Proteomes" id="UP000182259"/>
    </source>
</evidence>
<evidence type="ECO:0000313" key="5">
    <source>
        <dbReference type="EMBL" id="SGZ52271.1"/>
    </source>
</evidence>
<dbReference type="Gene3D" id="3.30.530.20">
    <property type="match status" value="1"/>
</dbReference>
<evidence type="ECO:0000256" key="3">
    <source>
        <dbReference type="ARBA" id="ARBA00024947"/>
    </source>
</evidence>
<comment type="subunit">
    <text evidence="2">Interacts with coenzyme Q.</text>
</comment>
<proteinExistence type="inferred from homology"/>
<reference evidence="5 6" key="1">
    <citation type="submission" date="2016-10" db="EMBL/GenBank/DDBJ databases">
        <authorList>
            <person name="de Groot N.N."/>
        </authorList>
    </citation>
    <scope>NUCLEOTIDE SEQUENCE [LARGE SCALE GENOMIC DNA]</scope>
    <source>
        <strain evidence="5 6">PYCC 4715</strain>
    </source>
</reference>
<accession>A0A1L0BLG5</accession>